<dbReference type="EMBL" id="MN739393">
    <property type="protein sequence ID" value="QHT02387.1"/>
    <property type="molecule type" value="Genomic_DNA"/>
</dbReference>
<feature type="transmembrane region" description="Helical" evidence="1">
    <location>
        <begin position="124"/>
        <end position="150"/>
    </location>
</feature>
<protein>
    <recommendedName>
        <fullName evidence="3">MARVEL domain-containing protein</fullName>
    </recommendedName>
</protein>
<proteinExistence type="predicted"/>
<evidence type="ECO:0000313" key="2">
    <source>
        <dbReference type="EMBL" id="QHT02387.1"/>
    </source>
</evidence>
<name>A0A6C0CDK5_9ZZZZ</name>
<evidence type="ECO:0008006" key="3">
    <source>
        <dbReference type="Google" id="ProtNLM"/>
    </source>
</evidence>
<keyword evidence="1" id="KW-0472">Membrane</keyword>
<reference evidence="2" key="1">
    <citation type="journal article" date="2020" name="Nature">
        <title>Giant virus diversity and host interactions through global metagenomics.</title>
        <authorList>
            <person name="Schulz F."/>
            <person name="Roux S."/>
            <person name="Paez-Espino D."/>
            <person name="Jungbluth S."/>
            <person name="Walsh D.A."/>
            <person name="Denef V.J."/>
            <person name="McMahon K.D."/>
            <person name="Konstantinidis K.T."/>
            <person name="Eloe-Fadrosh E.A."/>
            <person name="Kyrpides N.C."/>
            <person name="Woyke T."/>
        </authorList>
    </citation>
    <scope>NUCLEOTIDE SEQUENCE</scope>
    <source>
        <strain evidence="2">GVMAG-M-3300020565-3</strain>
    </source>
</reference>
<feature type="transmembrane region" description="Helical" evidence="1">
    <location>
        <begin position="79"/>
        <end position="103"/>
    </location>
</feature>
<dbReference type="AlphaFoldDB" id="A0A6C0CDK5"/>
<feature type="transmembrane region" description="Helical" evidence="1">
    <location>
        <begin position="53"/>
        <end position="73"/>
    </location>
</feature>
<evidence type="ECO:0000256" key="1">
    <source>
        <dbReference type="SAM" id="Phobius"/>
    </source>
</evidence>
<sequence length="210" mass="23963">MKEADSTLSFYSSLFIQLIFVLLLVIIWSYIYKLESVGCECSEHPNKEFIKTFTIVALVYFFITAFVSLKSIAKNMGTAIVQLLAFGTFIFFLTFVVYIYYAFDYVRFLMNEKCKCSDDLRRDIIAIGTMISLFLFITLLFTIIIIPILISTLTNLLVKIQEFEGEVEEVIKNPVKSIRNTPGRLLSSTKDIGSFVKKTASKLTKGKKGR</sequence>
<accession>A0A6C0CDK5</accession>
<keyword evidence="1" id="KW-0812">Transmembrane</keyword>
<keyword evidence="1" id="KW-1133">Transmembrane helix</keyword>
<feature type="transmembrane region" description="Helical" evidence="1">
    <location>
        <begin position="12"/>
        <end position="32"/>
    </location>
</feature>
<organism evidence="2">
    <name type="scientific">viral metagenome</name>
    <dbReference type="NCBI Taxonomy" id="1070528"/>
    <lineage>
        <taxon>unclassified sequences</taxon>
        <taxon>metagenomes</taxon>
        <taxon>organismal metagenomes</taxon>
    </lineage>
</organism>